<reference evidence="2 3" key="1">
    <citation type="submission" date="2019-11" db="EMBL/GenBank/DDBJ databases">
        <authorList>
            <person name="Cao P."/>
        </authorList>
    </citation>
    <scope>NUCLEOTIDE SEQUENCE [LARGE SCALE GENOMIC DNA]</scope>
    <source>
        <strain evidence="2 3">NEAU-AAG5</strain>
    </source>
</reference>
<name>A0A7K1KX16_9ACTN</name>
<dbReference type="EMBL" id="WOFH01000003">
    <property type="protein sequence ID" value="MUN36748.1"/>
    <property type="molecule type" value="Genomic_DNA"/>
</dbReference>
<feature type="region of interest" description="Disordered" evidence="1">
    <location>
        <begin position="39"/>
        <end position="67"/>
    </location>
</feature>
<dbReference type="AlphaFoldDB" id="A0A7K1KX16"/>
<evidence type="ECO:0000313" key="2">
    <source>
        <dbReference type="EMBL" id="MUN36748.1"/>
    </source>
</evidence>
<feature type="region of interest" description="Disordered" evidence="1">
    <location>
        <begin position="1"/>
        <end position="20"/>
    </location>
</feature>
<dbReference type="Pfam" id="PF19450">
    <property type="entry name" value="DUF5988"/>
    <property type="match status" value="1"/>
</dbReference>
<sequence length="80" mass="8437">MDTARKSSGRPGSVCAVLEGGPADLPAELRVLRTPPEGATVKIPHRGAYQHFERADGPDGGASADGVPVYHWTTRTKIAE</sequence>
<dbReference type="InterPro" id="IPR046030">
    <property type="entry name" value="DUF5988"/>
</dbReference>
<gene>
    <name evidence="2" type="ORF">GNZ18_09085</name>
</gene>
<keyword evidence="3" id="KW-1185">Reference proteome</keyword>
<evidence type="ECO:0000256" key="1">
    <source>
        <dbReference type="SAM" id="MobiDB-lite"/>
    </source>
</evidence>
<comment type="caution">
    <text evidence="2">The sequence shown here is derived from an EMBL/GenBank/DDBJ whole genome shotgun (WGS) entry which is preliminary data.</text>
</comment>
<organism evidence="2 3">
    <name type="scientific">Actinomadura litoris</name>
    <dbReference type="NCBI Taxonomy" id="2678616"/>
    <lineage>
        <taxon>Bacteria</taxon>
        <taxon>Bacillati</taxon>
        <taxon>Actinomycetota</taxon>
        <taxon>Actinomycetes</taxon>
        <taxon>Streptosporangiales</taxon>
        <taxon>Thermomonosporaceae</taxon>
        <taxon>Actinomadura</taxon>
    </lineage>
</organism>
<accession>A0A7K1KX16</accession>
<evidence type="ECO:0000313" key="3">
    <source>
        <dbReference type="Proteomes" id="UP000432015"/>
    </source>
</evidence>
<dbReference type="Proteomes" id="UP000432015">
    <property type="component" value="Unassembled WGS sequence"/>
</dbReference>
<proteinExistence type="predicted"/>
<dbReference type="RefSeq" id="WP_156215813.1">
    <property type="nucleotide sequence ID" value="NZ_WOFH01000003.1"/>
</dbReference>
<protein>
    <submittedName>
        <fullName evidence="2">Uncharacterized protein</fullName>
    </submittedName>
</protein>